<accession>A0A433JCG8</accession>
<keyword evidence="4" id="KW-1185">Reference proteome</keyword>
<comment type="caution">
    <text evidence="3">The sequence shown here is derived from an EMBL/GenBank/DDBJ whole genome shotgun (WGS) entry which is preliminary data.</text>
</comment>
<sequence length="149" mass="14798">MENPTPSTPSPPGSSSSSSSSSSSGFGAGHGLAAAFFAVVLAVWAAMMGVSLRQAALPEETAGLMLAVFHPGTSDAEAFTAMVRAGGEPVRTTWLGFAYVARGLEPGFVGRLKAEGALAAFGELPVGPTLGGCAAMPVDTAALAATKLQ</sequence>
<feature type="region of interest" description="Disordered" evidence="1">
    <location>
        <begin position="1"/>
        <end position="22"/>
    </location>
</feature>
<evidence type="ECO:0000313" key="4">
    <source>
        <dbReference type="Proteomes" id="UP000280346"/>
    </source>
</evidence>
<organism evidence="3 4">
    <name type="scientific">Azospirillum doebereinerae</name>
    <dbReference type="NCBI Taxonomy" id="92933"/>
    <lineage>
        <taxon>Bacteria</taxon>
        <taxon>Pseudomonadati</taxon>
        <taxon>Pseudomonadota</taxon>
        <taxon>Alphaproteobacteria</taxon>
        <taxon>Rhodospirillales</taxon>
        <taxon>Azospirillaceae</taxon>
        <taxon>Azospirillum</taxon>
    </lineage>
</organism>
<dbReference type="AlphaFoldDB" id="A0A433JCG8"/>
<reference evidence="3 4" key="1">
    <citation type="submission" date="2018-12" db="EMBL/GenBank/DDBJ databases">
        <authorList>
            <person name="Yang Y."/>
        </authorList>
    </citation>
    <scope>NUCLEOTIDE SEQUENCE [LARGE SCALE GENOMIC DNA]</scope>
    <source>
        <strain evidence="3 4">GSF71</strain>
    </source>
</reference>
<evidence type="ECO:0000256" key="1">
    <source>
        <dbReference type="SAM" id="MobiDB-lite"/>
    </source>
</evidence>
<dbReference type="OrthoDB" id="7305200at2"/>
<evidence type="ECO:0000256" key="2">
    <source>
        <dbReference type="SAM" id="Phobius"/>
    </source>
</evidence>
<feature type="compositionally biased region" description="Pro residues" evidence="1">
    <location>
        <begin position="1"/>
        <end position="12"/>
    </location>
</feature>
<keyword evidence="2" id="KW-0812">Transmembrane</keyword>
<gene>
    <name evidence="3" type="ORF">EJ913_07015</name>
</gene>
<keyword evidence="2" id="KW-1133">Transmembrane helix</keyword>
<dbReference type="EMBL" id="RZIJ01000004">
    <property type="protein sequence ID" value="RUQ74290.1"/>
    <property type="molecule type" value="Genomic_DNA"/>
</dbReference>
<dbReference type="Proteomes" id="UP000280346">
    <property type="component" value="Unassembled WGS sequence"/>
</dbReference>
<feature type="compositionally biased region" description="Low complexity" evidence="1">
    <location>
        <begin position="13"/>
        <end position="22"/>
    </location>
</feature>
<evidence type="ECO:0000313" key="3">
    <source>
        <dbReference type="EMBL" id="RUQ74290.1"/>
    </source>
</evidence>
<protein>
    <submittedName>
        <fullName evidence="3">Uncharacterized protein</fullName>
    </submittedName>
</protein>
<keyword evidence="2" id="KW-0472">Membrane</keyword>
<feature type="transmembrane region" description="Helical" evidence="2">
    <location>
        <begin position="26"/>
        <end position="47"/>
    </location>
</feature>
<name>A0A433JCG8_9PROT</name>
<proteinExistence type="predicted"/>